<protein>
    <submittedName>
        <fullName evidence="2">Uncharacterized protein</fullName>
    </submittedName>
</protein>
<feature type="region of interest" description="Disordered" evidence="1">
    <location>
        <begin position="291"/>
        <end position="312"/>
    </location>
</feature>
<proteinExistence type="predicted"/>
<dbReference type="Proteomes" id="UP000032180">
    <property type="component" value="Chromosome 1"/>
</dbReference>
<reference evidence="3" key="2">
    <citation type="submission" date="2013-12" db="EMBL/GenBank/DDBJ databases">
        <authorList>
            <person name="Yu Y."/>
            <person name="Lee S."/>
            <person name="de Baynast K."/>
            <person name="Wissotski M."/>
            <person name="Liu L."/>
            <person name="Talag J."/>
            <person name="Goicoechea J."/>
            <person name="Angelova A."/>
            <person name="Jetty R."/>
            <person name="Kudrna D."/>
            <person name="Golser W."/>
            <person name="Rivera L."/>
            <person name="Zhang J."/>
            <person name="Wing R."/>
        </authorList>
    </citation>
    <scope>NUCLEOTIDE SEQUENCE</scope>
</reference>
<dbReference type="HOGENOM" id="CLU_748803_0_0_1"/>
<dbReference type="Gramene" id="LPERR01G11150.1">
    <property type="protein sequence ID" value="LPERR01G11150.1"/>
    <property type="gene ID" value="LPERR01G11150"/>
</dbReference>
<evidence type="ECO:0000256" key="1">
    <source>
        <dbReference type="SAM" id="MobiDB-lite"/>
    </source>
</evidence>
<dbReference type="PANTHER" id="PTHR34451">
    <property type="entry name" value="PHD FINGER FAMILY PROTEIN"/>
    <property type="match status" value="1"/>
</dbReference>
<organism evidence="2 3">
    <name type="scientific">Leersia perrieri</name>
    <dbReference type="NCBI Taxonomy" id="77586"/>
    <lineage>
        <taxon>Eukaryota</taxon>
        <taxon>Viridiplantae</taxon>
        <taxon>Streptophyta</taxon>
        <taxon>Embryophyta</taxon>
        <taxon>Tracheophyta</taxon>
        <taxon>Spermatophyta</taxon>
        <taxon>Magnoliopsida</taxon>
        <taxon>Liliopsida</taxon>
        <taxon>Poales</taxon>
        <taxon>Poaceae</taxon>
        <taxon>BOP clade</taxon>
        <taxon>Oryzoideae</taxon>
        <taxon>Oryzeae</taxon>
        <taxon>Oryzinae</taxon>
        <taxon>Leersia</taxon>
    </lineage>
</organism>
<keyword evidence="3" id="KW-1185">Reference proteome</keyword>
<dbReference type="PANTHER" id="PTHR34451:SF18">
    <property type="entry name" value="OS01G0292300 PROTEIN"/>
    <property type="match status" value="1"/>
</dbReference>
<evidence type="ECO:0000313" key="2">
    <source>
        <dbReference type="EnsemblPlants" id="LPERR01G11150.1"/>
    </source>
</evidence>
<sequence length="312" mass="33115">MDPEPTIDRCAVDSCRSVWPRHDVRRDGGELRRLCSSCLLLEYRSLYCCRCFLLLGPEPPAHFDSGDPILAPPAPIAVCRHCREAVAHRYCLRSDDDVFCCPACVAGAGSHFSFPVDDARARRIMAVAGRISLSLLQKAAAASRETADRLLAVAMVEKARAERALALALAVDAGNIPENLGVDVLAPPGNIPAPEENIPSESSAASAANMQIVVYMPPSGNIPAAETESNASNMDAAVVTPSEGGSQQQQLMNIDLNASPPRSPTAADDAVVVDVEDDDDDDVVIIAVVEAPKPSRPPTPSTLDLFPDGNNK</sequence>
<dbReference type="EnsemblPlants" id="LPERR01G11150.1">
    <property type="protein sequence ID" value="LPERR01G11150.1"/>
    <property type="gene ID" value="LPERR01G11150"/>
</dbReference>
<dbReference type="AlphaFoldDB" id="A0A0D9UZW9"/>
<accession>A0A0D9UZW9</accession>
<reference evidence="2 3" key="1">
    <citation type="submission" date="2012-08" db="EMBL/GenBank/DDBJ databases">
        <title>Oryza genome evolution.</title>
        <authorList>
            <person name="Wing R.A."/>
        </authorList>
    </citation>
    <scope>NUCLEOTIDE SEQUENCE</scope>
</reference>
<reference evidence="2" key="3">
    <citation type="submission" date="2015-04" db="UniProtKB">
        <authorList>
            <consortium name="EnsemblPlants"/>
        </authorList>
    </citation>
    <scope>IDENTIFICATION</scope>
</reference>
<evidence type="ECO:0000313" key="3">
    <source>
        <dbReference type="Proteomes" id="UP000032180"/>
    </source>
</evidence>
<name>A0A0D9UZW9_9ORYZ</name>
<dbReference type="eggNOG" id="ENOG502R3HC">
    <property type="taxonomic scope" value="Eukaryota"/>
</dbReference>